<dbReference type="eggNOG" id="ENOG502SXH1">
    <property type="taxonomic scope" value="Eukaryota"/>
</dbReference>
<dbReference type="InterPro" id="IPR012337">
    <property type="entry name" value="RNaseH-like_sf"/>
</dbReference>
<dbReference type="SUPFAM" id="SSF53098">
    <property type="entry name" value="Ribonuclease H-like"/>
    <property type="match status" value="1"/>
</dbReference>
<dbReference type="InterPro" id="IPR002156">
    <property type="entry name" value="RNaseH_domain"/>
</dbReference>
<dbReference type="GO" id="GO:0004523">
    <property type="term" value="F:RNA-DNA hybrid ribonuclease activity"/>
    <property type="evidence" value="ECO:0007669"/>
    <property type="project" value="InterPro"/>
</dbReference>
<proteinExistence type="predicted"/>
<name>A0A0D2PUI7_GOSRA</name>
<dbReference type="PANTHER" id="PTHR47074">
    <property type="entry name" value="BNAC02G40300D PROTEIN"/>
    <property type="match status" value="1"/>
</dbReference>
<keyword evidence="3" id="KW-1185">Reference proteome</keyword>
<dbReference type="Gramene" id="KJB10474">
    <property type="protein sequence ID" value="KJB10474"/>
    <property type="gene ID" value="B456_001G202900"/>
</dbReference>
<feature type="domain" description="RNase H type-1" evidence="1">
    <location>
        <begin position="13"/>
        <end position="98"/>
    </location>
</feature>
<dbReference type="Pfam" id="PF13456">
    <property type="entry name" value="RVT_3"/>
    <property type="match status" value="1"/>
</dbReference>
<accession>A0A0D2PUI7</accession>
<gene>
    <name evidence="2" type="ORF">B456_001G202900</name>
</gene>
<dbReference type="InterPro" id="IPR036397">
    <property type="entry name" value="RNaseH_sf"/>
</dbReference>
<evidence type="ECO:0000313" key="3">
    <source>
        <dbReference type="Proteomes" id="UP000032304"/>
    </source>
</evidence>
<reference evidence="2 3" key="1">
    <citation type="journal article" date="2012" name="Nature">
        <title>Repeated polyploidization of Gossypium genomes and the evolution of spinnable cotton fibres.</title>
        <authorList>
            <person name="Paterson A.H."/>
            <person name="Wendel J.F."/>
            <person name="Gundlach H."/>
            <person name="Guo H."/>
            <person name="Jenkins J."/>
            <person name="Jin D."/>
            <person name="Llewellyn D."/>
            <person name="Showmaker K.C."/>
            <person name="Shu S."/>
            <person name="Udall J."/>
            <person name="Yoo M.J."/>
            <person name="Byers R."/>
            <person name="Chen W."/>
            <person name="Doron-Faigenboim A."/>
            <person name="Duke M.V."/>
            <person name="Gong L."/>
            <person name="Grimwood J."/>
            <person name="Grover C."/>
            <person name="Grupp K."/>
            <person name="Hu G."/>
            <person name="Lee T.H."/>
            <person name="Li J."/>
            <person name="Lin L."/>
            <person name="Liu T."/>
            <person name="Marler B.S."/>
            <person name="Page J.T."/>
            <person name="Roberts A.W."/>
            <person name="Romanel E."/>
            <person name="Sanders W.S."/>
            <person name="Szadkowski E."/>
            <person name="Tan X."/>
            <person name="Tang H."/>
            <person name="Xu C."/>
            <person name="Wang J."/>
            <person name="Wang Z."/>
            <person name="Zhang D."/>
            <person name="Zhang L."/>
            <person name="Ashrafi H."/>
            <person name="Bedon F."/>
            <person name="Bowers J.E."/>
            <person name="Brubaker C.L."/>
            <person name="Chee P.W."/>
            <person name="Das S."/>
            <person name="Gingle A.R."/>
            <person name="Haigler C.H."/>
            <person name="Harker D."/>
            <person name="Hoffmann L.V."/>
            <person name="Hovav R."/>
            <person name="Jones D.C."/>
            <person name="Lemke C."/>
            <person name="Mansoor S."/>
            <person name="ur Rahman M."/>
            <person name="Rainville L.N."/>
            <person name="Rambani A."/>
            <person name="Reddy U.K."/>
            <person name="Rong J.K."/>
            <person name="Saranga Y."/>
            <person name="Scheffler B.E."/>
            <person name="Scheffler J.A."/>
            <person name="Stelly D.M."/>
            <person name="Triplett B.A."/>
            <person name="Van Deynze A."/>
            <person name="Vaslin M.F."/>
            <person name="Waghmare V.N."/>
            <person name="Walford S.A."/>
            <person name="Wright R.J."/>
            <person name="Zaki E.A."/>
            <person name="Zhang T."/>
            <person name="Dennis E.S."/>
            <person name="Mayer K.F."/>
            <person name="Peterson D.G."/>
            <person name="Rokhsar D.S."/>
            <person name="Wang X."/>
            <person name="Schmutz J."/>
        </authorList>
    </citation>
    <scope>NUCLEOTIDE SEQUENCE [LARGE SCALE GENOMIC DNA]</scope>
</reference>
<dbReference type="CDD" id="cd06222">
    <property type="entry name" value="RNase_H_like"/>
    <property type="match status" value="1"/>
</dbReference>
<sequence>MGQTLVACSRLTSWVPSAFAAEALAVIHGLRFALDLDFQSVILEGGSRSVIQKIVDNGKDLSEIRSLTWEAKELAKSFRFCRFHFVDRSGNKAAHAMTRDGLRRDEDRFWVEEVPDLATVTVDDDYRSVDPP</sequence>
<dbReference type="Gene3D" id="3.30.420.10">
    <property type="entry name" value="Ribonuclease H-like superfamily/Ribonuclease H"/>
    <property type="match status" value="1"/>
</dbReference>
<dbReference type="AlphaFoldDB" id="A0A0D2PUI7"/>
<protein>
    <recommendedName>
        <fullName evidence="1">RNase H type-1 domain-containing protein</fullName>
    </recommendedName>
</protein>
<organism evidence="2 3">
    <name type="scientific">Gossypium raimondii</name>
    <name type="common">Peruvian cotton</name>
    <name type="synonym">Gossypium klotzschianum subsp. raimondii</name>
    <dbReference type="NCBI Taxonomy" id="29730"/>
    <lineage>
        <taxon>Eukaryota</taxon>
        <taxon>Viridiplantae</taxon>
        <taxon>Streptophyta</taxon>
        <taxon>Embryophyta</taxon>
        <taxon>Tracheophyta</taxon>
        <taxon>Spermatophyta</taxon>
        <taxon>Magnoliopsida</taxon>
        <taxon>eudicotyledons</taxon>
        <taxon>Gunneridae</taxon>
        <taxon>Pentapetalae</taxon>
        <taxon>rosids</taxon>
        <taxon>malvids</taxon>
        <taxon>Malvales</taxon>
        <taxon>Malvaceae</taxon>
        <taxon>Malvoideae</taxon>
        <taxon>Gossypium</taxon>
    </lineage>
</organism>
<evidence type="ECO:0000313" key="2">
    <source>
        <dbReference type="EMBL" id="KJB10474.1"/>
    </source>
</evidence>
<dbReference type="Proteomes" id="UP000032304">
    <property type="component" value="Chromosome 1"/>
</dbReference>
<evidence type="ECO:0000259" key="1">
    <source>
        <dbReference type="Pfam" id="PF13456"/>
    </source>
</evidence>
<dbReference type="GO" id="GO:0003676">
    <property type="term" value="F:nucleic acid binding"/>
    <property type="evidence" value="ECO:0007669"/>
    <property type="project" value="InterPro"/>
</dbReference>
<dbReference type="InterPro" id="IPR044730">
    <property type="entry name" value="RNase_H-like_dom_plant"/>
</dbReference>
<dbReference type="PANTHER" id="PTHR47074:SF61">
    <property type="entry name" value="RNASE H TYPE-1 DOMAIN-CONTAINING PROTEIN"/>
    <property type="match status" value="1"/>
</dbReference>
<dbReference type="InterPro" id="IPR052929">
    <property type="entry name" value="RNase_H-like_EbsB-rel"/>
</dbReference>
<dbReference type="OMA" id="CRFAFLE"/>
<dbReference type="EMBL" id="CM001740">
    <property type="protein sequence ID" value="KJB10474.1"/>
    <property type="molecule type" value="Genomic_DNA"/>
</dbReference>